<dbReference type="Gene3D" id="3.10.620.30">
    <property type="match status" value="1"/>
</dbReference>
<organism evidence="2 3">
    <name type="scientific">Hyphomicrobium denitrificans 1NES1</name>
    <dbReference type="NCBI Taxonomy" id="670307"/>
    <lineage>
        <taxon>Bacteria</taxon>
        <taxon>Pseudomonadati</taxon>
        <taxon>Pseudomonadota</taxon>
        <taxon>Alphaproteobacteria</taxon>
        <taxon>Hyphomicrobiales</taxon>
        <taxon>Hyphomicrobiaceae</taxon>
        <taxon>Hyphomicrobium</taxon>
    </lineage>
</organism>
<proteinExistence type="predicted"/>
<dbReference type="KEGG" id="hdt:HYPDE_30788"/>
<dbReference type="Pfam" id="PF06035">
    <property type="entry name" value="Peptidase_C93"/>
    <property type="match status" value="1"/>
</dbReference>
<dbReference type="EMBL" id="CP005587">
    <property type="protein sequence ID" value="AGK57832.1"/>
    <property type="molecule type" value="Genomic_DNA"/>
</dbReference>
<dbReference type="eggNOG" id="COG3672">
    <property type="taxonomic scope" value="Bacteria"/>
</dbReference>
<reference evidence="2 3" key="1">
    <citation type="journal article" date="2013" name="Genome Announc.">
        <title>Genome sequences for three denitrifying bacterial strains isolated from a uranium- and nitrate-contaminated subsurface environment.</title>
        <authorList>
            <person name="Venkatramanan R."/>
            <person name="Prakash O."/>
            <person name="Woyke T."/>
            <person name="Chain P."/>
            <person name="Goodwin L.A."/>
            <person name="Watson D."/>
            <person name="Brooks S."/>
            <person name="Kostka J.E."/>
            <person name="Green S.J."/>
        </authorList>
    </citation>
    <scope>NUCLEOTIDE SEQUENCE [LARGE SCALE GENOMIC DNA]</scope>
    <source>
        <strain evidence="2 3">1NES1</strain>
    </source>
</reference>
<feature type="signal peptide" evidence="1">
    <location>
        <begin position="1"/>
        <end position="22"/>
    </location>
</feature>
<keyword evidence="3" id="KW-1185">Reference proteome</keyword>
<dbReference type="InterPro" id="IPR010319">
    <property type="entry name" value="Transglutaminase-like_Cys_pept"/>
</dbReference>
<dbReference type="AlphaFoldDB" id="N0B6G3"/>
<sequence length="229" mass="25307">MYGSVAIGVAVSLVAMAMPAAAQQVAIVSPAAKRAPEFMRIYGSSQPPYGFVSFCEREPTECVAKPSSGEARLDATPENLSELDVVNRTVNHEIEPATDMEVYGVTEYWTLPKTRGDCEDYALLKRHRLIARGWPSSAFLMTVVRDEKNEGHAVLTVRTTLGDYILDNKIDIVRLWNQTPYHYVMRQSFVDPKAWVSLDPNDASTPAAIAGVQSAPEQPPEFQGMEVFP</sequence>
<dbReference type="PANTHER" id="PTHR39327">
    <property type="match status" value="1"/>
</dbReference>
<evidence type="ECO:0000313" key="2">
    <source>
        <dbReference type="EMBL" id="AGK57832.1"/>
    </source>
</evidence>
<accession>N0B6G3</accession>
<dbReference type="STRING" id="670307.HYPDE_30788"/>
<dbReference type="HOGENOM" id="CLU_092032_1_1_5"/>
<protein>
    <submittedName>
        <fullName evidence="2">Transglutaminase</fullName>
    </submittedName>
</protein>
<evidence type="ECO:0000313" key="3">
    <source>
        <dbReference type="Proteomes" id="UP000005952"/>
    </source>
</evidence>
<dbReference type="PANTHER" id="PTHR39327:SF1">
    <property type="entry name" value="BLR5470 PROTEIN"/>
    <property type="match status" value="1"/>
</dbReference>
<name>N0B6G3_9HYPH</name>
<evidence type="ECO:0000256" key="1">
    <source>
        <dbReference type="SAM" id="SignalP"/>
    </source>
</evidence>
<keyword evidence="1" id="KW-0732">Signal</keyword>
<feature type="chain" id="PRO_5004105887" evidence="1">
    <location>
        <begin position="23"/>
        <end position="229"/>
    </location>
</feature>
<gene>
    <name evidence="2" type="ORF">HYPDE_30788</name>
</gene>
<dbReference type="Proteomes" id="UP000005952">
    <property type="component" value="Chromosome"/>
</dbReference>